<feature type="compositionally biased region" description="Basic and acidic residues" evidence="5">
    <location>
        <begin position="305"/>
        <end position="317"/>
    </location>
</feature>
<keyword evidence="6" id="KW-0472">Membrane</keyword>
<feature type="region of interest" description="Disordered" evidence="5">
    <location>
        <begin position="258"/>
        <end position="322"/>
    </location>
</feature>
<dbReference type="Proteomes" id="UP000405447">
    <property type="component" value="Unassembled WGS sequence"/>
</dbReference>
<feature type="region of interest" description="Disordered" evidence="5">
    <location>
        <begin position="1"/>
        <end position="30"/>
    </location>
</feature>
<dbReference type="InterPro" id="IPR051202">
    <property type="entry name" value="Peptidase_C40"/>
</dbReference>
<dbReference type="EC" id="3.4.-.-" evidence="8"/>
<feature type="region of interest" description="Disordered" evidence="5">
    <location>
        <begin position="202"/>
        <end position="224"/>
    </location>
</feature>
<feature type="compositionally biased region" description="Basic residues" evidence="5">
    <location>
        <begin position="1"/>
        <end position="10"/>
    </location>
</feature>
<comment type="caution">
    <text evidence="8">The sequence shown here is derived from an EMBL/GenBank/DDBJ whole genome shotgun (WGS) entry which is preliminary data.</text>
</comment>
<feature type="compositionally biased region" description="Basic and acidic residues" evidence="5">
    <location>
        <begin position="11"/>
        <end position="30"/>
    </location>
</feature>
<evidence type="ECO:0000256" key="1">
    <source>
        <dbReference type="ARBA" id="ARBA00007074"/>
    </source>
</evidence>
<keyword evidence="4" id="KW-0788">Thiol protease</keyword>
<proteinExistence type="inferred from homology"/>
<evidence type="ECO:0000256" key="3">
    <source>
        <dbReference type="ARBA" id="ARBA00022801"/>
    </source>
</evidence>
<evidence type="ECO:0000256" key="6">
    <source>
        <dbReference type="SAM" id="Phobius"/>
    </source>
</evidence>
<keyword evidence="6" id="KW-1133">Transmembrane helix</keyword>
<evidence type="ECO:0000256" key="2">
    <source>
        <dbReference type="ARBA" id="ARBA00022670"/>
    </source>
</evidence>
<name>A0AAQ2VZL7_STREE</name>
<reference evidence="8 9" key="1">
    <citation type="submission" date="2019-04" db="EMBL/GenBank/DDBJ databases">
        <authorList>
            <consortium name="Pathogen Informatics"/>
        </authorList>
    </citation>
    <scope>NUCLEOTIDE SEQUENCE [LARGE SCALE GENOMIC DNA]</scope>
    <source>
        <strain evidence="8 9">GPSC535</strain>
    </source>
</reference>
<organism evidence="8 9">
    <name type="scientific">Streptococcus pneumoniae</name>
    <dbReference type="NCBI Taxonomy" id="1313"/>
    <lineage>
        <taxon>Bacteria</taxon>
        <taxon>Bacillati</taxon>
        <taxon>Bacillota</taxon>
        <taxon>Bacilli</taxon>
        <taxon>Lactobacillales</taxon>
        <taxon>Streptococcaceae</taxon>
        <taxon>Streptococcus</taxon>
    </lineage>
</organism>
<dbReference type="PROSITE" id="PS51935">
    <property type="entry name" value="NLPC_P60"/>
    <property type="match status" value="1"/>
</dbReference>
<feature type="transmembrane region" description="Helical" evidence="6">
    <location>
        <begin position="462"/>
        <end position="483"/>
    </location>
</feature>
<feature type="compositionally biased region" description="Basic and acidic residues" evidence="5">
    <location>
        <begin position="258"/>
        <end position="279"/>
    </location>
</feature>
<dbReference type="SUPFAM" id="SSF54001">
    <property type="entry name" value="Cysteine proteinases"/>
    <property type="match status" value="1"/>
</dbReference>
<keyword evidence="2" id="KW-0645">Protease</keyword>
<dbReference type="Gene3D" id="3.90.1720.10">
    <property type="entry name" value="endopeptidase domain like (from Nostoc punctiforme)"/>
    <property type="match status" value="1"/>
</dbReference>
<evidence type="ECO:0000313" key="8">
    <source>
        <dbReference type="EMBL" id="VST63439.1"/>
    </source>
</evidence>
<protein>
    <submittedName>
        <fullName evidence="8">NlpC/P60 family protein</fullName>
        <ecNumber evidence="8">3.4.-.-</ecNumber>
    </submittedName>
</protein>
<keyword evidence="6" id="KW-0812">Transmembrane</keyword>
<keyword evidence="3 8" id="KW-0378">Hydrolase</keyword>
<dbReference type="AlphaFoldDB" id="A0AAQ2VZL7"/>
<feature type="compositionally biased region" description="Basic and acidic residues" evidence="5">
    <location>
        <begin position="202"/>
        <end position="218"/>
    </location>
</feature>
<dbReference type="InterPro" id="IPR000064">
    <property type="entry name" value="NLP_P60_dom"/>
</dbReference>
<dbReference type="InterPro" id="IPR038765">
    <property type="entry name" value="Papain-like_cys_pep_sf"/>
</dbReference>
<gene>
    <name evidence="8" type="primary">iap_1</name>
    <name evidence="8" type="ORF">SAMEA3389245_00695</name>
</gene>
<dbReference type="PANTHER" id="PTHR47053:SF1">
    <property type="entry name" value="MUREIN DD-ENDOPEPTIDASE MEPH-RELATED"/>
    <property type="match status" value="1"/>
</dbReference>
<evidence type="ECO:0000313" key="9">
    <source>
        <dbReference type="Proteomes" id="UP000405447"/>
    </source>
</evidence>
<dbReference type="Pfam" id="PF00877">
    <property type="entry name" value="NLPC_P60"/>
    <property type="match status" value="1"/>
</dbReference>
<comment type="similarity">
    <text evidence="1">Belongs to the peptidase C40 family.</text>
</comment>
<evidence type="ECO:0000259" key="7">
    <source>
        <dbReference type="PROSITE" id="PS51935"/>
    </source>
</evidence>
<sequence>MKNKSKRYKRSKENRLNQENQKHIDEKRKGISETVENYPYNLNENYEENKNLSFDNKREKKKIYKEQETLNQYKKEDFSDDISLKKYEGSDDIKQDLLNEKIPLDISHDNDFKNKLKKQSLKNYKGNSFRNFGEKKDIQESCVVISKDKKNMRRQMDKFKKEKEVYDPLSKDMDNDGVIDRYDVDFRDSKVSYRTLAGDEKYDNRQKDKEKNYDDYVKNPKSKNKRYKHYIKDTFLKESPKSENKKYFKSNFDDKEFTRNKDTKKNSFQDVNDKRKTTDKNPSQKRKGKFENKEKKISKLQQKKQRQEQKLKNKGIDGKSQSAKSAVIATGMVNRYLESGKDDNAGVNAAYKVSDQVENISRKIYHHGKKKNLKRQKKITKLGKRIENQEKKLFFQKNMEEMKKSADYQNTSRLRQFFKRRQYKRKIQKKYKDSVKNRIKKSFIEGSKRFGEFVKSRGKKAVFLLLLAVGIFFMLFQAGSMMMNMGTGMVGNTVSTTYLSSEDTLKEVNQEFSSLEQALQEEMDSVEENHPGYDEYIINGKEKIGHNVHELLSYITSRYGVVENVSEVESELQSLFQNMYTLTYKEEIEIRYRTVTSSYTDADGNEHTESHEEPYEYKKLIVTLEKREMDSIIREVFQSYPDNLSHYEILLASKGNMELIFGNGSGDFSEIINNPDFSNPGLEFNEESVKRIVHEAEKHIGKRYVFGANGPNNFDCSSFVCWTYTHSGIKNMPRTTAWGIYKDYCNPVSPSEAKAGDIIFFKGTYNSGSPISHVGIYVGGGYMIHAGDPIQYARIDTPYWKGHFYGFGRPK</sequence>
<evidence type="ECO:0000256" key="4">
    <source>
        <dbReference type="ARBA" id="ARBA00022807"/>
    </source>
</evidence>
<dbReference type="PANTHER" id="PTHR47053">
    <property type="entry name" value="MUREIN DD-ENDOPEPTIDASE MEPH-RELATED"/>
    <property type="match status" value="1"/>
</dbReference>
<dbReference type="GO" id="GO:0006508">
    <property type="term" value="P:proteolysis"/>
    <property type="evidence" value="ECO:0007669"/>
    <property type="project" value="UniProtKB-KW"/>
</dbReference>
<dbReference type="NCBIfam" id="NF045974">
    <property type="entry name" value="conju_CD1108"/>
    <property type="match status" value="1"/>
</dbReference>
<dbReference type="EMBL" id="CABCSJ010000002">
    <property type="protein sequence ID" value="VST63439.1"/>
    <property type="molecule type" value="Genomic_DNA"/>
</dbReference>
<accession>A0AAQ2VZL7</accession>
<evidence type="ECO:0000256" key="5">
    <source>
        <dbReference type="SAM" id="MobiDB-lite"/>
    </source>
</evidence>
<dbReference type="GO" id="GO:0008234">
    <property type="term" value="F:cysteine-type peptidase activity"/>
    <property type="evidence" value="ECO:0007669"/>
    <property type="project" value="UniProtKB-KW"/>
</dbReference>
<feature type="domain" description="NlpC/P60" evidence="7">
    <location>
        <begin position="686"/>
        <end position="811"/>
    </location>
</feature>